<keyword evidence="2" id="KW-1185">Reference proteome</keyword>
<dbReference type="SUPFAM" id="SSF53448">
    <property type="entry name" value="Nucleotide-diphospho-sugar transferases"/>
    <property type="match status" value="1"/>
</dbReference>
<protein>
    <submittedName>
        <fullName evidence="1">DUF2064 domain-containing protein</fullName>
    </submittedName>
</protein>
<comment type="caution">
    <text evidence="1">The sequence shown here is derived from an EMBL/GenBank/DDBJ whole genome shotgun (WGS) entry which is preliminary data.</text>
</comment>
<organism evidence="1 2">
    <name type="scientific">Microbacterium awajiense</name>
    <dbReference type="NCBI Taxonomy" id="415214"/>
    <lineage>
        <taxon>Bacteria</taxon>
        <taxon>Bacillati</taxon>
        <taxon>Actinomycetota</taxon>
        <taxon>Actinomycetes</taxon>
        <taxon>Micrococcales</taxon>
        <taxon>Microbacteriaceae</taxon>
        <taxon>Microbacterium</taxon>
    </lineage>
</organism>
<name>A0ABP7ACX6_9MICO</name>
<sequence length="203" mass="21262">MSAVVVIAKECRPGRVKTRLTPPFSPDDAARIAAASLADTLDTVRAVSGVRRILYFDGDASTVDTAGFEVIPQSAGGLDERLAAVFDRLTEPTLLIGMDSPQVTVDDLVPPDHDDAVLGLATDGGFWAIGMRRPDGAPIRGVAMSRDDSGERQRHALRAAGLTVRMLRELTDVDDAADAASVAALVPDSRFARAVAAAGVRAG</sequence>
<dbReference type="PANTHER" id="PTHR36529">
    <property type="entry name" value="SLL1095 PROTEIN"/>
    <property type="match status" value="1"/>
</dbReference>
<evidence type="ECO:0000313" key="2">
    <source>
        <dbReference type="Proteomes" id="UP001501697"/>
    </source>
</evidence>
<accession>A0ABP7ACX6</accession>
<dbReference type="PANTHER" id="PTHR36529:SF1">
    <property type="entry name" value="GLYCOSYLTRANSFERASE"/>
    <property type="match status" value="1"/>
</dbReference>
<dbReference type="InterPro" id="IPR029044">
    <property type="entry name" value="Nucleotide-diphossugar_trans"/>
</dbReference>
<gene>
    <name evidence="1" type="ORF">GCM10022200_10080</name>
</gene>
<dbReference type="EMBL" id="BAAAYU010000001">
    <property type="protein sequence ID" value="GAA3629417.1"/>
    <property type="molecule type" value="Genomic_DNA"/>
</dbReference>
<dbReference type="Proteomes" id="UP001501697">
    <property type="component" value="Unassembled WGS sequence"/>
</dbReference>
<proteinExistence type="predicted"/>
<reference evidence="2" key="1">
    <citation type="journal article" date="2019" name="Int. J. Syst. Evol. Microbiol.">
        <title>The Global Catalogue of Microorganisms (GCM) 10K type strain sequencing project: providing services to taxonomists for standard genome sequencing and annotation.</title>
        <authorList>
            <consortium name="The Broad Institute Genomics Platform"/>
            <consortium name="The Broad Institute Genome Sequencing Center for Infectious Disease"/>
            <person name="Wu L."/>
            <person name="Ma J."/>
        </authorList>
    </citation>
    <scope>NUCLEOTIDE SEQUENCE [LARGE SCALE GENOMIC DNA]</scope>
    <source>
        <strain evidence="2">JCM 16544</strain>
    </source>
</reference>
<dbReference type="InterPro" id="IPR018641">
    <property type="entry name" value="Trfase_1_rSAM/seldom-assoc"/>
</dbReference>
<dbReference type="Gene3D" id="3.90.550.10">
    <property type="entry name" value="Spore Coat Polysaccharide Biosynthesis Protein SpsA, Chain A"/>
    <property type="match status" value="1"/>
</dbReference>
<evidence type="ECO:0000313" key="1">
    <source>
        <dbReference type="EMBL" id="GAA3629417.1"/>
    </source>
</evidence>
<dbReference type="Pfam" id="PF09837">
    <property type="entry name" value="DUF2064"/>
    <property type="match status" value="1"/>
</dbReference>
<dbReference type="RefSeq" id="WP_344736803.1">
    <property type="nucleotide sequence ID" value="NZ_BAAAYU010000001.1"/>
</dbReference>